<sequence length="160" mass="18184">MGRSPCCEKAHTNKGAWTKEEDQRLIEYIRVHGEGCWRSLPKAAESIEENNCTSSGTTTDEDQQQQQKRKENYGQEKCNQKLNLELSIGVGPTQSELTRASSNFAESKQGVEVHCNYQILEVKQGVCLCWQLGFQRREELCRNCTQKSAGLFRYCSPLDS</sequence>
<keyword evidence="2" id="KW-1185">Reference proteome</keyword>
<dbReference type="Proteomes" id="UP001163603">
    <property type="component" value="Chromosome 10"/>
</dbReference>
<proteinExistence type="predicted"/>
<accession>A0ACC0XVR4</accession>
<name>A0ACC0XVR4_9ROSI</name>
<reference evidence="2" key="1">
    <citation type="journal article" date="2023" name="G3 (Bethesda)">
        <title>Genome assembly and association tests identify interacting loci associated with vigor, precocity, and sex in interspecific pistachio rootstocks.</title>
        <authorList>
            <person name="Palmer W."/>
            <person name="Jacygrad E."/>
            <person name="Sagayaradj S."/>
            <person name="Cavanaugh K."/>
            <person name="Han R."/>
            <person name="Bertier L."/>
            <person name="Beede B."/>
            <person name="Kafkas S."/>
            <person name="Golino D."/>
            <person name="Preece J."/>
            <person name="Michelmore R."/>
        </authorList>
    </citation>
    <scope>NUCLEOTIDE SEQUENCE [LARGE SCALE GENOMIC DNA]</scope>
</reference>
<evidence type="ECO:0000313" key="2">
    <source>
        <dbReference type="Proteomes" id="UP001163603"/>
    </source>
</evidence>
<evidence type="ECO:0000313" key="1">
    <source>
        <dbReference type="EMBL" id="KAJ0024969.1"/>
    </source>
</evidence>
<organism evidence="1 2">
    <name type="scientific">Pistacia integerrima</name>
    <dbReference type="NCBI Taxonomy" id="434235"/>
    <lineage>
        <taxon>Eukaryota</taxon>
        <taxon>Viridiplantae</taxon>
        <taxon>Streptophyta</taxon>
        <taxon>Embryophyta</taxon>
        <taxon>Tracheophyta</taxon>
        <taxon>Spermatophyta</taxon>
        <taxon>Magnoliopsida</taxon>
        <taxon>eudicotyledons</taxon>
        <taxon>Gunneridae</taxon>
        <taxon>Pentapetalae</taxon>
        <taxon>rosids</taxon>
        <taxon>malvids</taxon>
        <taxon>Sapindales</taxon>
        <taxon>Anacardiaceae</taxon>
        <taxon>Pistacia</taxon>
    </lineage>
</organism>
<dbReference type="EMBL" id="CM047745">
    <property type="protein sequence ID" value="KAJ0024969.1"/>
    <property type="molecule type" value="Genomic_DNA"/>
</dbReference>
<protein>
    <submittedName>
        <fullName evidence="1">Uncharacterized protein</fullName>
    </submittedName>
</protein>
<gene>
    <name evidence="1" type="ORF">Pint_07661</name>
</gene>
<comment type="caution">
    <text evidence="1">The sequence shown here is derived from an EMBL/GenBank/DDBJ whole genome shotgun (WGS) entry which is preliminary data.</text>
</comment>